<comment type="caution">
    <text evidence="1">The sequence shown here is derived from an EMBL/GenBank/DDBJ whole genome shotgun (WGS) entry which is preliminary data.</text>
</comment>
<dbReference type="EMBL" id="QJTC01000024">
    <property type="protein sequence ID" value="PYE74857.1"/>
    <property type="molecule type" value="Genomic_DNA"/>
</dbReference>
<protein>
    <submittedName>
        <fullName evidence="1">Uncharacterized protein</fullName>
    </submittedName>
</protein>
<dbReference type="OrthoDB" id="8554694at2"/>
<gene>
    <name evidence="1" type="ORF">DFQ15_12458</name>
</gene>
<organism evidence="1 2">
    <name type="scientific">Xylophilus ampelinus</name>
    <dbReference type="NCBI Taxonomy" id="54067"/>
    <lineage>
        <taxon>Bacteria</taxon>
        <taxon>Pseudomonadati</taxon>
        <taxon>Pseudomonadota</taxon>
        <taxon>Betaproteobacteria</taxon>
        <taxon>Burkholderiales</taxon>
        <taxon>Xylophilus</taxon>
    </lineage>
</organism>
<dbReference type="Proteomes" id="UP000247540">
    <property type="component" value="Unassembled WGS sequence"/>
</dbReference>
<evidence type="ECO:0000313" key="1">
    <source>
        <dbReference type="EMBL" id="PYE74857.1"/>
    </source>
</evidence>
<evidence type="ECO:0000313" key="2">
    <source>
        <dbReference type="Proteomes" id="UP000247540"/>
    </source>
</evidence>
<accession>A0A318SCW9</accession>
<name>A0A318SCW9_9BURK</name>
<dbReference type="AlphaFoldDB" id="A0A318SCW9"/>
<sequence length="59" mass="6366">MAARGWDLAICREIVRVLQGSTAPEDRLERRGDAPDAARVVVGLDATVRLPLAPPVDTE</sequence>
<dbReference type="RefSeq" id="WP_110466616.1">
    <property type="nucleotide sequence ID" value="NZ_JAMOFZ010000024.1"/>
</dbReference>
<keyword evidence="2" id="KW-1185">Reference proteome</keyword>
<reference evidence="1 2" key="1">
    <citation type="submission" date="2018-06" db="EMBL/GenBank/DDBJ databases">
        <title>Genomic Encyclopedia of Type Strains, Phase III (KMG-III): the genomes of soil and plant-associated and newly described type strains.</title>
        <authorList>
            <person name="Whitman W."/>
        </authorList>
    </citation>
    <scope>NUCLEOTIDE SEQUENCE [LARGE SCALE GENOMIC DNA]</scope>
    <source>
        <strain evidence="1 2">CECT 7646</strain>
    </source>
</reference>
<proteinExistence type="predicted"/>